<keyword evidence="5" id="KW-1185">Reference proteome</keyword>
<evidence type="ECO:0000256" key="1">
    <source>
        <dbReference type="ARBA" id="ARBA00004241"/>
    </source>
</evidence>
<evidence type="ECO:0008006" key="6">
    <source>
        <dbReference type="Google" id="ProtNLM"/>
    </source>
</evidence>
<keyword evidence="3" id="KW-1133">Transmembrane helix</keyword>
<dbReference type="NCBIfam" id="TIGR02532">
    <property type="entry name" value="IV_pilin_GFxxxE"/>
    <property type="match status" value="1"/>
</dbReference>
<protein>
    <recommendedName>
        <fullName evidence="6">Prepilin-type cleavage/methylation domain-containing protein</fullName>
    </recommendedName>
</protein>
<keyword evidence="2" id="KW-0178">Competence</keyword>
<dbReference type="AlphaFoldDB" id="A0A3D8PTZ9"/>
<dbReference type="Pfam" id="PF07963">
    <property type="entry name" value="N_methyl"/>
    <property type="match status" value="1"/>
</dbReference>
<proteinExistence type="predicted"/>
<evidence type="ECO:0000256" key="2">
    <source>
        <dbReference type="ARBA" id="ARBA00023287"/>
    </source>
</evidence>
<gene>
    <name evidence="4" type="ORF">CWR48_09080</name>
</gene>
<evidence type="ECO:0000256" key="3">
    <source>
        <dbReference type="SAM" id="Phobius"/>
    </source>
</evidence>
<dbReference type="GO" id="GO:0030420">
    <property type="term" value="P:establishment of competence for transformation"/>
    <property type="evidence" value="ECO:0007669"/>
    <property type="project" value="UniProtKB-KW"/>
</dbReference>
<name>A0A3D8PTZ9_9BACI</name>
<dbReference type="OrthoDB" id="2970140at2"/>
<keyword evidence="3" id="KW-0812">Transmembrane</keyword>
<dbReference type="RefSeq" id="WP_115772927.1">
    <property type="nucleotide sequence ID" value="NZ_PIOC01000014.1"/>
</dbReference>
<reference evidence="5" key="1">
    <citation type="submission" date="2017-11" db="EMBL/GenBank/DDBJ databases">
        <authorList>
            <person name="Zhu W."/>
        </authorList>
    </citation>
    <scope>NUCLEOTIDE SEQUENCE [LARGE SCALE GENOMIC DNA]</scope>
    <source>
        <strain evidence="5">CAU 1183</strain>
    </source>
</reference>
<evidence type="ECO:0000313" key="4">
    <source>
        <dbReference type="EMBL" id="RDW19192.1"/>
    </source>
</evidence>
<accession>A0A3D8PTZ9</accession>
<dbReference type="Proteomes" id="UP000257143">
    <property type="component" value="Unassembled WGS sequence"/>
</dbReference>
<feature type="transmembrane region" description="Helical" evidence="3">
    <location>
        <begin position="12"/>
        <end position="33"/>
    </location>
</feature>
<dbReference type="InterPro" id="IPR012902">
    <property type="entry name" value="N_methyl_site"/>
</dbReference>
<keyword evidence="3" id="KW-0472">Membrane</keyword>
<comment type="subcellular location">
    <subcellularLocation>
        <location evidence="1">Cell surface</location>
    </subcellularLocation>
</comment>
<dbReference type="GO" id="GO:0009986">
    <property type="term" value="C:cell surface"/>
    <property type="evidence" value="ECO:0007669"/>
    <property type="project" value="UniProtKB-SubCell"/>
</dbReference>
<dbReference type="EMBL" id="PIOC01000014">
    <property type="protein sequence ID" value="RDW19192.1"/>
    <property type="molecule type" value="Genomic_DNA"/>
</dbReference>
<evidence type="ECO:0000313" key="5">
    <source>
        <dbReference type="Proteomes" id="UP000257143"/>
    </source>
</evidence>
<sequence length="112" mass="12703">MKANGFTLIEVIVASAILMSVITTIVPIISTLNKEQQRLSDRRIIVHTLHDEMQPFLWSATSETSSKFTKNVNDQQVAFQFANEDHYLKGCAIWQNVKYAEETICLYGIHAS</sequence>
<comment type="caution">
    <text evidence="4">The sequence shown here is derived from an EMBL/GenBank/DDBJ whole genome shotgun (WGS) entry which is preliminary data.</text>
</comment>
<organism evidence="4 5">
    <name type="scientific">Oceanobacillus arenosus</name>
    <dbReference type="NCBI Taxonomy" id="1229153"/>
    <lineage>
        <taxon>Bacteria</taxon>
        <taxon>Bacillati</taxon>
        <taxon>Bacillota</taxon>
        <taxon>Bacilli</taxon>
        <taxon>Bacillales</taxon>
        <taxon>Bacillaceae</taxon>
        <taxon>Oceanobacillus</taxon>
    </lineage>
</organism>